<name>A0ABQ9Y5R3_9EUKA</name>
<dbReference type="InterPro" id="IPR016024">
    <property type="entry name" value="ARM-type_fold"/>
</dbReference>
<dbReference type="InterPro" id="IPR011989">
    <property type="entry name" value="ARM-like"/>
</dbReference>
<accession>A0ABQ9Y5R3</accession>
<sequence>MLVDKNSITPQIDNAIAKQKNFLEVFLSQICGECKQLSQLMLNSLLVLVIESDWALSTILQVNYITPLELYCEQTQPCDVPIAFPKLLILIGKLSEDELDRICESSIPSFFLKWMISISAKKMIAEIANCLLLWTSTPRSYSAFLAHNFTQFLVFLNIFKSSESSFPHLPILTQLCFSPHLEVSKLALKALSTRCKSNPESRSYIRTLKVPSSSTDSSSELVPFAGRLCSTLAEHVSEMKSLFAESSPSDGTISALSTTLPDKSSLLSGNTVLELLCEELSFLHSLLFHIDNAFQEILIKYDFAPLLKSTIIACLDLLEPQKIESNSHPAFRTDYLFKSLNISWSCAASCLYAGRESLRRAVESTFPDVPQLCSLLERTCCLSSPTHHSCIGMIVNIGEYLPRLIPFLLEENLVERVINASNPNAVPTTHAQFHQSLVWAIKNFIRSLKHLTEDKFEQKRIRMLQFERSLKTAKQYLQFILQREEFIPNEVSRDHDLPSIVTELVVRIFKFEHELFKDGEIVETGREEWEVGWLVEKTKEKDLKMRLEMIREDDVRMKKNEKERWKKRVERLREAGHEDVMEGWLTRMENTARYQIMKYVKRVNEESGMNVRFSG</sequence>
<comment type="caution">
    <text evidence="1">The sequence shown here is derived from an EMBL/GenBank/DDBJ whole genome shotgun (WGS) entry which is preliminary data.</text>
</comment>
<evidence type="ECO:0000313" key="1">
    <source>
        <dbReference type="EMBL" id="KAK2959077.1"/>
    </source>
</evidence>
<dbReference type="Proteomes" id="UP001281761">
    <property type="component" value="Unassembled WGS sequence"/>
</dbReference>
<gene>
    <name evidence="1" type="ORF">BLNAU_5872</name>
</gene>
<reference evidence="1 2" key="1">
    <citation type="journal article" date="2022" name="bioRxiv">
        <title>Genomics of Preaxostyla Flagellates Illuminates Evolutionary Transitions and the Path Towards Mitochondrial Loss.</title>
        <authorList>
            <person name="Novak L.V.F."/>
            <person name="Treitli S.C."/>
            <person name="Pyrih J."/>
            <person name="Halakuc P."/>
            <person name="Pipaliya S.V."/>
            <person name="Vacek V."/>
            <person name="Brzon O."/>
            <person name="Soukal P."/>
            <person name="Eme L."/>
            <person name="Dacks J.B."/>
            <person name="Karnkowska A."/>
            <person name="Elias M."/>
            <person name="Hampl V."/>
        </authorList>
    </citation>
    <scope>NUCLEOTIDE SEQUENCE [LARGE SCALE GENOMIC DNA]</scope>
    <source>
        <strain evidence="1">NAU3</strain>
        <tissue evidence="1">Gut</tissue>
    </source>
</reference>
<organism evidence="1 2">
    <name type="scientific">Blattamonas nauphoetae</name>
    <dbReference type="NCBI Taxonomy" id="2049346"/>
    <lineage>
        <taxon>Eukaryota</taxon>
        <taxon>Metamonada</taxon>
        <taxon>Preaxostyla</taxon>
        <taxon>Oxymonadida</taxon>
        <taxon>Blattamonas</taxon>
    </lineage>
</organism>
<dbReference type="SUPFAM" id="SSF48371">
    <property type="entry name" value="ARM repeat"/>
    <property type="match status" value="1"/>
</dbReference>
<evidence type="ECO:0000313" key="2">
    <source>
        <dbReference type="Proteomes" id="UP001281761"/>
    </source>
</evidence>
<protein>
    <submittedName>
        <fullName evidence="1">Uncharacterized protein</fullName>
    </submittedName>
</protein>
<keyword evidence="2" id="KW-1185">Reference proteome</keyword>
<proteinExistence type="predicted"/>
<dbReference type="Gene3D" id="1.25.10.10">
    <property type="entry name" value="Leucine-rich Repeat Variant"/>
    <property type="match status" value="1"/>
</dbReference>
<dbReference type="EMBL" id="JARBJD010000032">
    <property type="protein sequence ID" value="KAK2959077.1"/>
    <property type="molecule type" value="Genomic_DNA"/>
</dbReference>